<dbReference type="Proteomes" id="UP000499080">
    <property type="component" value="Unassembled WGS sequence"/>
</dbReference>
<organism evidence="1 2">
    <name type="scientific">Araneus ventricosus</name>
    <name type="common">Orbweaver spider</name>
    <name type="synonym">Epeira ventricosa</name>
    <dbReference type="NCBI Taxonomy" id="182803"/>
    <lineage>
        <taxon>Eukaryota</taxon>
        <taxon>Metazoa</taxon>
        <taxon>Ecdysozoa</taxon>
        <taxon>Arthropoda</taxon>
        <taxon>Chelicerata</taxon>
        <taxon>Arachnida</taxon>
        <taxon>Araneae</taxon>
        <taxon>Araneomorphae</taxon>
        <taxon>Entelegynae</taxon>
        <taxon>Araneoidea</taxon>
        <taxon>Araneidae</taxon>
        <taxon>Araneus</taxon>
    </lineage>
</organism>
<dbReference type="EMBL" id="BGPR01004369">
    <property type="protein sequence ID" value="GBM98902.1"/>
    <property type="molecule type" value="Genomic_DNA"/>
</dbReference>
<dbReference type="PANTHER" id="PTHR47326">
    <property type="entry name" value="TRANSPOSABLE ELEMENT TC3 TRANSPOSASE-LIKE PROTEIN"/>
    <property type="match status" value="1"/>
</dbReference>
<dbReference type="AlphaFoldDB" id="A0A4Y2KC25"/>
<evidence type="ECO:0000313" key="2">
    <source>
        <dbReference type="Proteomes" id="UP000499080"/>
    </source>
</evidence>
<comment type="caution">
    <text evidence="1">The sequence shown here is derived from an EMBL/GenBank/DDBJ whole genome shotgun (WGS) entry which is preliminary data.</text>
</comment>
<proteinExistence type="predicted"/>
<keyword evidence="2" id="KW-1185">Reference proteome</keyword>
<gene>
    <name evidence="1" type="ORF">AVEN_201016_1</name>
</gene>
<reference evidence="1 2" key="1">
    <citation type="journal article" date="2019" name="Sci. Rep.">
        <title>Orb-weaving spider Araneus ventricosus genome elucidates the spidroin gene catalogue.</title>
        <authorList>
            <person name="Kono N."/>
            <person name="Nakamura H."/>
            <person name="Ohtoshi R."/>
            <person name="Moran D.A.P."/>
            <person name="Shinohara A."/>
            <person name="Yoshida Y."/>
            <person name="Fujiwara M."/>
            <person name="Mori M."/>
            <person name="Tomita M."/>
            <person name="Arakawa K."/>
        </authorList>
    </citation>
    <scope>NUCLEOTIDE SEQUENCE [LARGE SCALE GENOMIC DNA]</scope>
</reference>
<name>A0A4Y2KC25_ARAVE</name>
<dbReference type="GO" id="GO:0003676">
    <property type="term" value="F:nucleic acid binding"/>
    <property type="evidence" value="ECO:0007669"/>
    <property type="project" value="InterPro"/>
</dbReference>
<evidence type="ECO:0000313" key="1">
    <source>
        <dbReference type="EMBL" id="GBM98902.1"/>
    </source>
</evidence>
<sequence length="150" mass="17184">MVHFFPCKISHNKQLHAIDTEKRLTFALTFLARVEVDASWLWQILCSDEAHFHLSGKVNTQNCRIRNTENLLLHSPKVTVWCGFTATFILGPFFFEEATRNGPVTCTVTAKRFKNMLENFVVPQLQQQQCLDSSTFMQDGEPPHIGLCVQ</sequence>
<dbReference type="OrthoDB" id="6432521at2759"/>
<accession>A0A4Y2KC25</accession>
<dbReference type="Gene3D" id="3.30.420.10">
    <property type="entry name" value="Ribonuclease H-like superfamily/Ribonuclease H"/>
    <property type="match status" value="1"/>
</dbReference>
<dbReference type="PANTHER" id="PTHR47326:SF1">
    <property type="entry name" value="HTH PSQ-TYPE DOMAIN-CONTAINING PROTEIN"/>
    <property type="match status" value="1"/>
</dbReference>
<protein>
    <submittedName>
        <fullName evidence="1">Uncharacterized protein</fullName>
    </submittedName>
</protein>
<dbReference type="InterPro" id="IPR036397">
    <property type="entry name" value="RNaseH_sf"/>
</dbReference>